<reference evidence="1" key="1">
    <citation type="submission" date="2018-05" db="EMBL/GenBank/DDBJ databases">
        <authorList>
            <person name="Lanie J.A."/>
            <person name="Ng W.-L."/>
            <person name="Kazmierczak K.M."/>
            <person name="Andrzejewski T.M."/>
            <person name="Davidsen T.M."/>
            <person name="Wayne K.J."/>
            <person name="Tettelin H."/>
            <person name="Glass J.I."/>
            <person name="Rusch D."/>
            <person name="Podicherti R."/>
            <person name="Tsui H.-C.T."/>
            <person name="Winkler M.E."/>
        </authorList>
    </citation>
    <scope>NUCLEOTIDE SEQUENCE</scope>
</reference>
<proteinExistence type="predicted"/>
<evidence type="ECO:0008006" key="2">
    <source>
        <dbReference type="Google" id="ProtNLM"/>
    </source>
</evidence>
<sequence length="185" mass="20243">MRWASLIILAVIFSPESRAAEGRNWQAFLGGALITLAVHESSHYLIAKQYGFDVGLSGLSIVYPDWDPSPQQKMRVSTAGFQGQWIASEIAFAELGKKTDDGFYQGMVAGHIAISFAYAALKEDDTSDIYAISSVSNLSRDQVLAFLLVPASIDAARLWMEAPPKWLRNVSIASKGLSIAAIWKF</sequence>
<name>A0A382XB01_9ZZZZ</name>
<dbReference type="AlphaFoldDB" id="A0A382XB01"/>
<organism evidence="1">
    <name type="scientific">marine metagenome</name>
    <dbReference type="NCBI Taxonomy" id="408172"/>
    <lineage>
        <taxon>unclassified sequences</taxon>
        <taxon>metagenomes</taxon>
        <taxon>ecological metagenomes</taxon>
    </lineage>
</organism>
<gene>
    <name evidence="1" type="ORF">METZ01_LOCUS420355</name>
</gene>
<accession>A0A382XB01</accession>
<protein>
    <recommendedName>
        <fullName evidence="2">Peptidase M50 domain-containing protein</fullName>
    </recommendedName>
</protein>
<evidence type="ECO:0000313" key="1">
    <source>
        <dbReference type="EMBL" id="SVD67501.1"/>
    </source>
</evidence>
<dbReference type="EMBL" id="UINC01165868">
    <property type="protein sequence ID" value="SVD67501.1"/>
    <property type="molecule type" value="Genomic_DNA"/>
</dbReference>